<accession>A0A2W7MGC9</accession>
<dbReference type="SMART" id="SM00857">
    <property type="entry name" value="Resolvase"/>
    <property type="match status" value="1"/>
</dbReference>
<dbReference type="RefSeq" id="WP_111439049.1">
    <property type="nucleotide sequence ID" value="NZ_QKZI01000002.1"/>
</dbReference>
<dbReference type="GO" id="GO:0003677">
    <property type="term" value="F:DNA binding"/>
    <property type="evidence" value="ECO:0007669"/>
    <property type="project" value="InterPro"/>
</dbReference>
<dbReference type="GO" id="GO:0000150">
    <property type="term" value="F:DNA strand exchange activity"/>
    <property type="evidence" value="ECO:0007669"/>
    <property type="project" value="InterPro"/>
</dbReference>
<evidence type="ECO:0000313" key="2">
    <source>
        <dbReference type="EMBL" id="PZX05588.1"/>
    </source>
</evidence>
<dbReference type="SUPFAM" id="SSF53041">
    <property type="entry name" value="Resolvase-like"/>
    <property type="match status" value="1"/>
</dbReference>
<dbReference type="Gene3D" id="3.40.50.1390">
    <property type="entry name" value="Resolvase, N-terminal catalytic domain"/>
    <property type="match status" value="1"/>
</dbReference>
<sequence>MKYGYIRPIVLDQQCTHQLNELFIDTLIKETHGLARKRTELEQLLMTVQKYDELFVQNIVVLADSLQQFLDILRLAERDQITIHFVDEQLTNQTIQKATLLQSATFFVNLQFKFLSHSSTFTLQDAKQQGKSIGRPRKADAKLELAFAMYDSKTYTLYDIKEATGISKSTLYRYLDDRSTLLSDEKG</sequence>
<keyword evidence="3" id="KW-1185">Reference proteome</keyword>
<dbReference type="Proteomes" id="UP000248646">
    <property type="component" value="Unassembled WGS sequence"/>
</dbReference>
<dbReference type="Pfam" id="PF02796">
    <property type="entry name" value="HTH_7"/>
    <property type="match status" value="1"/>
</dbReference>
<dbReference type="InterPro" id="IPR036162">
    <property type="entry name" value="Resolvase-like_N_sf"/>
</dbReference>
<reference evidence="2 3" key="1">
    <citation type="submission" date="2018-06" db="EMBL/GenBank/DDBJ databases">
        <title>Genomic Encyclopedia of Type Strains, Phase IV (KMG-IV): sequencing the most valuable type-strain genomes for metagenomic binning, comparative biology and taxonomic classification.</title>
        <authorList>
            <person name="Goeker M."/>
        </authorList>
    </citation>
    <scope>NUCLEOTIDE SEQUENCE [LARGE SCALE GENOMIC DNA]</scope>
    <source>
        <strain evidence="2 3">DSM 5</strain>
    </source>
</reference>
<dbReference type="InterPro" id="IPR006120">
    <property type="entry name" value="Resolvase_HTH_dom"/>
</dbReference>
<evidence type="ECO:0000259" key="1">
    <source>
        <dbReference type="SMART" id="SM00857"/>
    </source>
</evidence>
<dbReference type="OrthoDB" id="9797501at2"/>
<protein>
    <submittedName>
        <fullName evidence="2">DNA invertase Pin-like site-specific DNA recombinase</fullName>
    </submittedName>
</protein>
<proteinExistence type="predicted"/>
<name>A0A2W7MGC9_9BACI</name>
<dbReference type="InterPro" id="IPR006119">
    <property type="entry name" value="Resolv_N"/>
</dbReference>
<evidence type="ECO:0000313" key="3">
    <source>
        <dbReference type="Proteomes" id="UP000248646"/>
    </source>
</evidence>
<gene>
    <name evidence="2" type="ORF">C7437_10240</name>
</gene>
<dbReference type="Pfam" id="PF00239">
    <property type="entry name" value="Resolvase"/>
    <property type="match status" value="1"/>
</dbReference>
<dbReference type="AlphaFoldDB" id="A0A2W7MGC9"/>
<feature type="domain" description="Resolvase/invertase-type recombinase catalytic" evidence="1">
    <location>
        <begin position="2"/>
        <end position="132"/>
    </location>
</feature>
<dbReference type="EMBL" id="QKZI01000002">
    <property type="protein sequence ID" value="PZX05588.1"/>
    <property type="molecule type" value="Genomic_DNA"/>
</dbReference>
<comment type="caution">
    <text evidence="2">The sequence shown here is derived from an EMBL/GenBank/DDBJ whole genome shotgun (WGS) entry which is preliminary data.</text>
</comment>
<organism evidence="2 3">
    <name type="scientific">Psychrobacillus insolitus</name>
    <dbReference type="NCBI Taxonomy" id="1461"/>
    <lineage>
        <taxon>Bacteria</taxon>
        <taxon>Bacillati</taxon>
        <taxon>Bacillota</taxon>
        <taxon>Bacilli</taxon>
        <taxon>Bacillales</taxon>
        <taxon>Bacillaceae</taxon>
        <taxon>Psychrobacillus</taxon>
    </lineage>
</organism>